<dbReference type="InterPro" id="IPR004838">
    <property type="entry name" value="NHTrfase_class1_PyrdxlP-BS"/>
</dbReference>
<gene>
    <name evidence="5" type="ORF">PRRU23_06520</name>
</gene>
<dbReference type="InterPro" id="IPR004839">
    <property type="entry name" value="Aminotransferase_I/II_large"/>
</dbReference>
<dbReference type="AlphaFoldDB" id="A0AA37HV72"/>
<protein>
    <recommendedName>
        <fullName evidence="3">Aminotransferase</fullName>
        <ecNumber evidence="3">2.6.1.-</ecNumber>
    </recommendedName>
</protein>
<dbReference type="GO" id="GO:0030170">
    <property type="term" value="F:pyridoxal phosphate binding"/>
    <property type="evidence" value="ECO:0007669"/>
    <property type="project" value="InterPro"/>
</dbReference>
<dbReference type="EMBL" id="BPTR01000001">
    <property type="protein sequence ID" value="GJG26952.1"/>
    <property type="molecule type" value="Genomic_DNA"/>
</dbReference>
<evidence type="ECO:0000256" key="1">
    <source>
        <dbReference type="ARBA" id="ARBA00001933"/>
    </source>
</evidence>
<dbReference type="EC" id="2.6.1.-" evidence="3"/>
<dbReference type="InterPro" id="IPR015422">
    <property type="entry name" value="PyrdxlP-dep_Trfase_small"/>
</dbReference>
<comment type="caution">
    <text evidence="5">The sequence shown here is derived from an EMBL/GenBank/DDBJ whole genome shotgun (WGS) entry which is preliminary data.</text>
</comment>
<feature type="domain" description="Aminotransferase class I/classII large" evidence="4">
    <location>
        <begin position="16"/>
        <end position="324"/>
    </location>
</feature>
<dbReference type="PANTHER" id="PTHR42885">
    <property type="entry name" value="HISTIDINOL-PHOSPHATE AMINOTRANSFERASE-RELATED"/>
    <property type="match status" value="1"/>
</dbReference>
<name>A0AA37HV72_SEGBR</name>
<comment type="similarity">
    <text evidence="3">Belongs to the class-I pyridoxal-phosphate-dependent aminotransferase family.</text>
</comment>
<dbReference type="Gene3D" id="3.40.640.10">
    <property type="entry name" value="Type I PLP-dependent aspartate aminotransferase-like (Major domain)"/>
    <property type="match status" value="1"/>
</dbReference>
<comment type="cofactor">
    <cofactor evidence="1 3">
        <name>pyridoxal 5'-phosphate</name>
        <dbReference type="ChEBI" id="CHEBI:597326"/>
    </cofactor>
</comment>
<sequence length="339" mass="38786">MINGHGDDVYRYNEVKINFSSNVYGHFSHIDLFSYLSSQLYKVSHYPEAAPITLEKEIALHLGLESYEVMATNGATEAIYLLAQTFAEAHSVVFTPTFSEYADACRMHRHRITMITELDQMPSDADILWLCNPNNPTGQVIPKSILLDFIYKHQQQTIIIDASYAFFTRQPLLTVQEASLFPHVIMLHSMTKEYAVPGLRIGYITAEESLLNKVKAYRIPWSVNQLAQDAGRYLLHHAQEYQINISTYMDEAQRVYRLLSTIDGLQVYPTDTHIILCKLTRGNAADLKQFLMTHYGILIRDASNFAALSEAHFRIAIQLPEENNLLIQALIQYINRTCF</sequence>
<dbReference type="Pfam" id="PF00155">
    <property type="entry name" value="Aminotran_1_2"/>
    <property type="match status" value="1"/>
</dbReference>
<dbReference type="InterPro" id="IPR015424">
    <property type="entry name" value="PyrdxlP-dep_Trfase"/>
</dbReference>
<organism evidence="5 6">
    <name type="scientific">Segatella bryantii</name>
    <name type="common">Prevotella bryantii</name>
    <dbReference type="NCBI Taxonomy" id="77095"/>
    <lineage>
        <taxon>Bacteria</taxon>
        <taxon>Pseudomonadati</taxon>
        <taxon>Bacteroidota</taxon>
        <taxon>Bacteroidia</taxon>
        <taxon>Bacteroidales</taxon>
        <taxon>Prevotellaceae</taxon>
        <taxon>Segatella</taxon>
    </lineage>
</organism>
<dbReference type="Proteomes" id="UP000887043">
    <property type="component" value="Unassembled WGS sequence"/>
</dbReference>
<keyword evidence="3" id="KW-0808">Transferase</keyword>
<evidence type="ECO:0000313" key="5">
    <source>
        <dbReference type="EMBL" id="GJG26952.1"/>
    </source>
</evidence>
<evidence type="ECO:0000256" key="2">
    <source>
        <dbReference type="ARBA" id="ARBA00022898"/>
    </source>
</evidence>
<reference evidence="5" key="1">
    <citation type="submission" date="2021-08" db="EMBL/GenBank/DDBJ databases">
        <title>Prevotella lacticifex sp. nov., isolated from rumen of cow.</title>
        <authorList>
            <person name="Shinkai T."/>
            <person name="Ikeyama N."/>
            <person name="Kumagai M."/>
            <person name="Ohmori H."/>
            <person name="Sakamoto M."/>
            <person name="Ohkuma M."/>
            <person name="Mitsumori M."/>
        </authorList>
    </citation>
    <scope>NUCLEOTIDE SEQUENCE</scope>
    <source>
        <strain evidence="5">DSM 11371</strain>
    </source>
</reference>
<dbReference type="GeneID" id="72480006"/>
<dbReference type="PANTHER" id="PTHR42885:SF1">
    <property type="entry name" value="THREONINE-PHOSPHATE DECARBOXYLASE"/>
    <property type="match status" value="1"/>
</dbReference>
<dbReference type="SUPFAM" id="SSF53383">
    <property type="entry name" value="PLP-dependent transferases"/>
    <property type="match status" value="1"/>
</dbReference>
<evidence type="ECO:0000256" key="3">
    <source>
        <dbReference type="RuleBase" id="RU000481"/>
    </source>
</evidence>
<dbReference type="InterPro" id="IPR015421">
    <property type="entry name" value="PyrdxlP-dep_Trfase_major"/>
</dbReference>
<keyword evidence="3" id="KW-0032">Aminotransferase</keyword>
<dbReference type="RefSeq" id="WP_006281381.1">
    <property type="nucleotide sequence ID" value="NZ_BPTR01000001.1"/>
</dbReference>
<dbReference type="CDD" id="cd00609">
    <property type="entry name" value="AAT_like"/>
    <property type="match status" value="1"/>
</dbReference>
<dbReference type="GO" id="GO:0008483">
    <property type="term" value="F:transaminase activity"/>
    <property type="evidence" value="ECO:0007669"/>
    <property type="project" value="UniProtKB-KW"/>
</dbReference>
<proteinExistence type="inferred from homology"/>
<dbReference type="PROSITE" id="PS00105">
    <property type="entry name" value="AA_TRANSFER_CLASS_1"/>
    <property type="match status" value="1"/>
</dbReference>
<keyword evidence="2" id="KW-0663">Pyridoxal phosphate</keyword>
<evidence type="ECO:0000313" key="6">
    <source>
        <dbReference type="Proteomes" id="UP000887043"/>
    </source>
</evidence>
<accession>A0AA37HV72</accession>
<dbReference type="Gene3D" id="3.90.1150.10">
    <property type="entry name" value="Aspartate Aminotransferase, domain 1"/>
    <property type="match status" value="1"/>
</dbReference>
<evidence type="ECO:0000259" key="4">
    <source>
        <dbReference type="Pfam" id="PF00155"/>
    </source>
</evidence>